<protein>
    <recommendedName>
        <fullName evidence="4">DUF4185 domain-containing protein</fullName>
    </recommendedName>
</protein>
<feature type="compositionally biased region" description="Basic and acidic residues" evidence="1">
    <location>
        <begin position="22"/>
        <end position="36"/>
    </location>
</feature>
<feature type="region of interest" description="Disordered" evidence="1">
    <location>
        <begin position="1"/>
        <end position="63"/>
    </location>
</feature>
<gene>
    <name evidence="2" type="ORF">GCM10025783_00550</name>
</gene>
<keyword evidence="3" id="KW-1185">Reference proteome</keyword>
<accession>A0ABP8YP51</accession>
<dbReference type="EMBL" id="BAABLP010000001">
    <property type="protein sequence ID" value="GAA4734757.1"/>
    <property type="molecule type" value="Genomic_DNA"/>
</dbReference>
<evidence type="ECO:0008006" key="4">
    <source>
        <dbReference type="Google" id="ProtNLM"/>
    </source>
</evidence>
<dbReference type="Proteomes" id="UP001500121">
    <property type="component" value="Unassembled WGS sequence"/>
</dbReference>
<organism evidence="2 3">
    <name type="scientific">Amnibacterium soli</name>
    <dbReference type="NCBI Taxonomy" id="1282736"/>
    <lineage>
        <taxon>Bacteria</taxon>
        <taxon>Bacillati</taxon>
        <taxon>Actinomycetota</taxon>
        <taxon>Actinomycetes</taxon>
        <taxon>Micrococcales</taxon>
        <taxon>Microbacteriaceae</taxon>
        <taxon>Amnibacterium</taxon>
    </lineage>
</organism>
<reference evidence="3" key="1">
    <citation type="journal article" date="2019" name="Int. J. Syst. Evol. Microbiol.">
        <title>The Global Catalogue of Microorganisms (GCM) 10K type strain sequencing project: providing services to taxonomists for standard genome sequencing and annotation.</title>
        <authorList>
            <consortium name="The Broad Institute Genomics Platform"/>
            <consortium name="The Broad Institute Genome Sequencing Center for Infectious Disease"/>
            <person name="Wu L."/>
            <person name="Ma J."/>
        </authorList>
    </citation>
    <scope>NUCLEOTIDE SEQUENCE [LARGE SCALE GENOMIC DNA]</scope>
    <source>
        <strain evidence="3">JCM 19015</strain>
    </source>
</reference>
<name>A0ABP8YP51_9MICO</name>
<comment type="caution">
    <text evidence="2">The sequence shown here is derived from an EMBL/GenBank/DDBJ whole genome shotgun (WGS) entry which is preliminary data.</text>
</comment>
<proteinExistence type="predicted"/>
<sequence>MHFPTVVRGPLRATGAAPVGPDRLETCEDAAPRRDPPPSARPPATVLAMSEGGEPRPSGPSRRTVLAGGGLLAALAASAAVGVRALGAEHRALPAPTATAAAPIAPVSAAPVPTAPPLPPPPPLGAPVPGVALGPRGGWALQSLLLLPGTGEWFTTQAKRGTSGLLDPAGLDVGDIVVSRLAADGRFLDAMVLPDAGHGMGLIVRLEGGVRVVYSCWFAPDASGRLYDVVRIPYAPGVAARTAAAPVVAGLGYPLDPCADPTTGAVTVRHQGGGGPEYTRHTWSDFAAGDLSRPTGAAPTTDRPPTHQGFATVGDRFFFYTGASSDTVGGDPALITEWSWTTGAVVGAPIDASALLRQADGGYPGGRMEPEGATVVVDPSGAAFLVVGFTTGGGPDATAPRTYPTFRYPVPAA</sequence>
<evidence type="ECO:0000256" key="1">
    <source>
        <dbReference type="SAM" id="MobiDB-lite"/>
    </source>
</evidence>
<evidence type="ECO:0000313" key="3">
    <source>
        <dbReference type="Proteomes" id="UP001500121"/>
    </source>
</evidence>
<evidence type="ECO:0000313" key="2">
    <source>
        <dbReference type="EMBL" id="GAA4734757.1"/>
    </source>
</evidence>